<dbReference type="InterPro" id="IPR036163">
    <property type="entry name" value="HMA_dom_sf"/>
</dbReference>
<dbReference type="InterPro" id="IPR000428">
    <property type="entry name" value="Cu-bd"/>
</dbReference>
<dbReference type="InterPro" id="IPR006121">
    <property type="entry name" value="HMA_dom"/>
</dbReference>
<reference evidence="6" key="1">
    <citation type="journal article" date="2019" name="Int. J. Syst. Evol. Microbiol.">
        <title>The Global Catalogue of Microorganisms (GCM) 10K type strain sequencing project: providing services to taxonomists for standard genome sequencing and annotation.</title>
        <authorList>
            <consortium name="The Broad Institute Genomics Platform"/>
            <consortium name="The Broad Institute Genome Sequencing Center for Infectious Disease"/>
            <person name="Wu L."/>
            <person name="Ma J."/>
        </authorList>
    </citation>
    <scope>NUCLEOTIDE SEQUENCE [LARGE SCALE GENOMIC DNA]</scope>
    <source>
        <strain evidence="6">KCTC 13528</strain>
    </source>
</reference>
<gene>
    <name evidence="5" type="ORF">ACFS5P_09730</name>
</gene>
<dbReference type="PANTHER" id="PTHR46594:SF4">
    <property type="entry name" value="P-TYPE CATION-TRANSPORTING ATPASE"/>
    <property type="match status" value="1"/>
</dbReference>
<evidence type="ECO:0000256" key="1">
    <source>
        <dbReference type="ARBA" id="ARBA00015313"/>
    </source>
</evidence>
<dbReference type="NCBIfam" id="TIGR00003">
    <property type="entry name" value="copper ion binding protein"/>
    <property type="match status" value="1"/>
</dbReference>
<protein>
    <recommendedName>
        <fullName evidence="1">Copper chaperone CopZ</fullName>
    </recommendedName>
</protein>
<dbReference type="RefSeq" id="WP_204728724.1">
    <property type="nucleotide sequence ID" value="NZ_JAFBDK010000005.1"/>
</dbReference>
<name>A0ABW5ZJ84_9BACL</name>
<dbReference type="PANTHER" id="PTHR46594">
    <property type="entry name" value="P-TYPE CATION-TRANSPORTING ATPASE"/>
    <property type="match status" value="1"/>
</dbReference>
<evidence type="ECO:0000313" key="5">
    <source>
        <dbReference type="EMBL" id="MFD2912153.1"/>
    </source>
</evidence>
<keyword evidence="2" id="KW-0479">Metal-binding</keyword>
<keyword evidence="6" id="KW-1185">Reference proteome</keyword>
<feature type="domain" description="HMA" evidence="4">
    <location>
        <begin position="2"/>
        <end position="68"/>
    </location>
</feature>
<dbReference type="PROSITE" id="PS50846">
    <property type="entry name" value="HMA_2"/>
    <property type="match status" value="1"/>
</dbReference>
<dbReference type="CDD" id="cd00371">
    <property type="entry name" value="HMA"/>
    <property type="match status" value="1"/>
</dbReference>
<organism evidence="5 6">
    <name type="scientific">Jeotgalibacillus terrae</name>
    <dbReference type="NCBI Taxonomy" id="587735"/>
    <lineage>
        <taxon>Bacteria</taxon>
        <taxon>Bacillati</taxon>
        <taxon>Bacillota</taxon>
        <taxon>Bacilli</taxon>
        <taxon>Bacillales</taxon>
        <taxon>Caryophanaceae</taxon>
        <taxon>Jeotgalibacillus</taxon>
    </lineage>
</organism>
<evidence type="ECO:0000256" key="2">
    <source>
        <dbReference type="ARBA" id="ARBA00022723"/>
    </source>
</evidence>
<proteinExistence type="predicted"/>
<evidence type="ECO:0000256" key="3">
    <source>
        <dbReference type="ARBA" id="ARBA00023008"/>
    </source>
</evidence>
<dbReference type="EMBL" id="JBHUPG010000019">
    <property type="protein sequence ID" value="MFD2912153.1"/>
    <property type="molecule type" value="Genomic_DNA"/>
</dbReference>
<evidence type="ECO:0000313" key="6">
    <source>
        <dbReference type="Proteomes" id="UP001597561"/>
    </source>
</evidence>
<evidence type="ECO:0000259" key="4">
    <source>
        <dbReference type="PROSITE" id="PS50846"/>
    </source>
</evidence>
<sequence length="69" mass="7712">MESVSLKVTGMSCQNCVKSIEKNLGEMQGVEKVSVSLQENIVNVNYNEDEVSLDQMQVVIEDQGYEVNK</sequence>
<dbReference type="Pfam" id="PF00403">
    <property type="entry name" value="HMA"/>
    <property type="match status" value="1"/>
</dbReference>
<accession>A0ABW5ZJ84</accession>
<dbReference type="PROSITE" id="PS01047">
    <property type="entry name" value="HMA_1"/>
    <property type="match status" value="1"/>
</dbReference>
<dbReference type="PRINTS" id="PR00944">
    <property type="entry name" value="CUEXPORT"/>
</dbReference>
<dbReference type="InterPro" id="IPR006122">
    <property type="entry name" value="HMA_Cu_ion-bd"/>
</dbReference>
<dbReference type="InterPro" id="IPR017969">
    <property type="entry name" value="Heavy-metal-associated_CS"/>
</dbReference>
<dbReference type="Proteomes" id="UP001597561">
    <property type="component" value="Unassembled WGS sequence"/>
</dbReference>
<dbReference type="Gene3D" id="3.30.70.100">
    <property type="match status" value="1"/>
</dbReference>
<keyword evidence="3" id="KW-0186">Copper</keyword>
<comment type="caution">
    <text evidence="5">The sequence shown here is derived from an EMBL/GenBank/DDBJ whole genome shotgun (WGS) entry which is preliminary data.</text>
</comment>
<dbReference type="SUPFAM" id="SSF55008">
    <property type="entry name" value="HMA, heavy metal-associated domain"/>
    <property type="match status" value="1"/>
</dbReference>